<feature type="domain" description="DNA primase/polymerase bifunctional N-terminal" evidence="1">
    <location>
        <begin position="25"/>
        <end position="181"/>
    </location>
</feature>
<name>A0A6B2NVN6_9RHOB</name>
<accession>A0A6B2NVN6</accession>
<dbReference type="EMBL" id="JAAGOX010000041">
    <property type="protein sequence ID" value="NDW46707.1"/>
    <property type="molecule type" value="Genomic_DNA"/>
</dbReference>
<evidence type="ECO:0000313" key="2">
    <source>
        <dbReference type="EMBL" id="NDW46707.1"/>
    </source>
</evidence>
<organism evidence="2">
    <name type="scientific">Ruegeria sp. PrR005</name>
    <dbReference type="NCBI Taxonomy" id="2706882"/>
    <lineage>
        <taxon>Bacteria</taxon>
        <taxon>Pseudomonadati</taxon>
        <taxon>Pseudomonadota</taxon>
        <taxon>Alphaproteobacteria</taxon>
        <taxon>Rhodobacterales</taxon>
        <taxon>Roseobacteraceae</taxon>
        <taxon>Ruegeria</taxon>
    </lineage>
</organism>
<gene>
    <name evidence="2" type="ORF">G0P99_17300</name>
</gene>
<reference evidence="2" key="1">
    <citation type="submission" date="2020-02" db="EMBL/GenBank/DDBJ databases">
        <title>Delineation of the pyrene-degrading pathway in Roseobacter clade bacteria by genomic analysis.</title>
        <authorList>
            <person name="Zhou H."/>
            <person name="Wang H."/>
        </authorList>
    </citation>
    <scope>NUCLEOTIDE SEQUENCE</scope>
    <source>
        <strain evidence="2">PrR005</strain>
    </source>
</reference>
<evidence type="ECO:0000259" key="1">
    <source>
        <dbReference type="SMART" id="SM00943"/>
    </source>
</evidence>
<comment type="caution">
    <text evidence="2">The sequence shown here is derived from an EMBL/GenBank/DDBJ whole genome shotgun (WGS) entry which is preliminary data.</text>
</comment>
<dbReference type="AlphaFoldDB" id="A0A6B2NVN6"/>
<dbReference type="SMART" id="SM00943">
    <property type="entry name" value="Prim-Pol"/>
    <property type="match status" value="1"/>
</dbReference>
<dbReference type="InterPro" id="IPR015330">
    <property type="entry name" value="DNA_primase/pol_bifunc_N"/>
</dbReference>
<proteinExistence type="predicted"/>
<dbReference type="SUPFAM" id="SSF56747">
    <property type="entry name" value="Prim-pol domain"/>
    <property type="match status" value="1"/>
</dbReference>
<protein>
    <recommendedName>
        <fullName evidence="1">DNA primase/polymerase bifunctional N-terminal domain-containing protein</fullName>
    </recommendedName>
</protein>
<dbReference type="Pfam" id="PF09250">
    <property type="entry name" value="Prim-Pol"/>
    <property type="match status" value="1"/>
</dbReference>
<sequence>MKANKQVGDAQPAEHGKPASVFDEIVRLSRAGFSLIPLGSGKDGKGPMIRFGNVGRLPVKRVIGPMKRVSSSCFGVRLAGIVVVDCDTCNVELVSALEARFGPSAVHVRTPRGFHLYYASDEPLRPKLRQEGLKVDIKCGPNSYVVGPGSVRPDGGRYLPTKGMLGETPLTTFPSRDPAPLRQDVPKGSRNSFLVQRAVQMVEAVASFQELLDNLLFIRDEECAHPETIQDREVEKIADWAWKCRLENRVYVERNSDFPVSRVVLDILRRLPSSSDAIALYIRLKDLHGHQPGRTFPLQWKRMCVTGHTDLSRRRFQGACGALMQAGVLQIAKYHSSGHSPRLYRLAHVREFTGNVRPLCGE</sequence>
<dbReference type="RefSeq" id="WP_164131735.1">
    <property type="nucleotide sequence ID" value="NZ_JAAGOX010000041.1"/>
</dbReference>